<dbReference type="PANTHER" id="PTHR14089">
    <property type="entry name" value="PRE-MRNA-SPLICING FACTOR RBM22"/>
    <property type="match status" value="1"/>
</dbReference>
<feature type="compositionally biased region" description="Basic residues" evidence="4">
    <location>
        <begin position="722"/>
        <end position="732"/>
    </location>
</feature>
<feature type="domain" description="RRM" evidence="5">
    <location>
        <begin position="634"/>
        <end position="707"/>
    </location>
</feature>
<dbReference type="InterPro" id="IPR039171">
    <property type="entry name" value="Cwc2/Slt11"/>
</dbReference>
<dbReference type="Gene3D" id="3.30.70.330">
    <property type="match status" value="4"/>
</dbReference>
<dbReference type="GO" id="GO:0010468">
    <property type="term" value="P:regulation of gene expression"/>
    <property type="evidence" value="ECO:0007669"/>
    <property type="project" value="UniProtKB-ARBA"/>
</dbReference>
<feature type="domain" description="RRM" evidence="5">
    <location>
        <begin position="412"/>
        <end position="493"/>
    </location>
</feature>
<dbReference type="STRING" id="269621.A0A238FC11"/>
<accession>A0A238FC11</accession>
<sequence>MSITGAIQPTYPSFAAAASAAASTSGSRPIPKPIAADLSSFSLPLSTSTAKMPIDPQALKQDFDAGVDKMRFANNAPTAGGDIVPGSGPASLQSSPSQAMLMNGGGRTGGMPGSMVTKDGMSGGALNTNDPSNYGAGGFGGAATSFVAGPNAAEMQQQQLGAFGPASPFFGAAILPPSQVGSFGGSPALSSNGFSSPFLGQPGQATFEGHAAPQQQNQNPRSVAQSTSPYATFGSPAHANGPTPNNGQPGFNNTGMNGYGSPSMMGMVSPMMGMTSPQLGAPFANQGGFNSAQPTSFGMMPTASNLASMNHTNLNPTPTGRTVYVGNLPSDASVDELLSLIRFGPIEAVKIIPEKSCAFISFLDQLTAAAFHSDAVLRKLRLHENDLRIGWGKPTVVPPIVAHAVQQSGATRNVYLGNLDESTTEESLRDDLSRFGPIDQVKIVRDKNIAFVHFLSIGTAIKVIQALIAEPEYAGKRVSFGKDRTAYVPRSQQQQAQHNLAAAAMGQMAANYGMYGAFGPLHFPEGVGSQTFGNDPNGVPGNRTIYLGNIHPDSTTEEICNTIRGGILQQVRYIPDKHICFITFVEPQCALAFYQHASYQGLALHNRRLKIGWGKNSGTTPPGIAMVVQSGGSRNVYVGNIEDFERFSEERLRKDFGEYGDIELVNFLREKQCCFVNFTNIANAIKAIEGIKANPEYAGLKISFGKDRCGGLPRSYPSTQSRVRHHHHHHYHTQQAPLPGVGSPSLGAGHDAFDTSSMPHSSGLMLEDGASQSVAVA</sequence>
<feature type="region of interest" description="Disordered" evidence="4">
    <location>
        <begin position="193"/>
        <end position="258"/>
    </location>
</feature>
<feature type="region of interest" description="Disordered" evidence="4">
    <location>
        <begin position="714"/>
        <end position="777"/>
    </location>
</feature>
<name>A0A238FC11_9BASI</name>
<evidence type="ECO:0000256" key="1">
    <source>
        <dbReference type="ARBA" id="ARBA00022737"/>
    </source>
</evidence>
<dbReference type="SUPFAM" id="SSF54928">
    <property type="entry name" value="RNA-binding domain, RBD"/>
    <property type="match status" value="2"/>
</dbReference>
<keyword evidence="7" id="KW-1185">Reference proteome</keyword>
<dbReference type="InterPro" id="IPR035979">
    <property type="entry name" value="RBD_domain_sf"/>
</dbReference>
<keyword evidence="1" id="KW-0677">Repeat</keyword>
<dbReference type="GO" id="GO:0003729">
    <property type="term" value="F:mRNA binding"/>
    <property type="evidence" value="ECO:0007669"/>
    <property type="project" value="TreeGrafter"/>
</dbReference>
<dbReference type="SMART" id="SM00360">
    <property type="entry name" value="RRM"/>
    <property type="match status" value="4"/>
</dbReference>
<dbReference type="PROSITE" id="PS50102">
    <property type="entry name" value="RRM"/>
    <property type="match status" value="4"/>
</dbReference>
<dbReference type="GO" id="GO:0010494">
    <property type="term" value="C:cytoplasmic stress granule"/>
    <property type="evidence" value="ECO:0007669"/>
    <property type="project" value="TreeGrafter"/>
</dbReference>
<evidence type="ECO:0000256" key="2">
    <source>
        <dbReference type="ARBA" id="ARBA00022884"/>
    </source>
</evidence>
<feature type="domain" description="RRM" evidence="5">
    <location>
        <begin position="321"/>
        <end position="394"/>
    </location>
</feature>
<feature type="domain" description="RRM" evidence="5">
    <location>
        <begin position="543"/>
        <end position="616"/>
    </location>
</feature>
<keyword evidence="2 3" id="KW-0694">RNA-binding</keyword>
<dbReference type="InterPro" id="IPR000504">
    <property type="entry name" value="RRM_dom"/>
</dbReference>
<evidence type="ECO:0000313" key="6">
    <source>
        <dbReference type="EMBL" id="SCV68678.1"/>
    </source>
</evidence>
<reference evidence="7" key="1">
    <citation type="submission" date="2016-09" db="EMBL/GenBank/DDBJ databases">
        <authorList>
            <person name="Jeantristanb JTB J.-T."/>
            <person name="Ricardo R."/>
        </authorList>
    </citation>
    <scope>NUCLEOTIDE SEQUENCE [LARGE SCALE GENOMIC DNA]</scope>
</reference>
<dbReference type="GO" id="GO:0000398">
    <property type="term" value="P:mRNA splicing, via spliceosome"/>
    <property type="evidence" value="ECO:0007669"/>
    <property type="project" value="TreeGrafter"/>
</dbReference>
<dbReference type="OrthoDB" id="6407164at2759"/>
<feature type="region of interest" description="Disordered" evidence="4">
    <location>
        <begin position="74"/>
        <end position="96"/>
    </location>
</feature>
<organism evidence="6 7">
    <name type="scientific">Microbotryum intermedium</name>
    <dbReference type="NCBI Taxonomy" id="269621"/>
    <lineage>
        <taxon>Eukaryota</taxon>
        <taxon>Fungi</taxon>
        <taxon>Dikarya</taxon>
        <taxon>Basidiomycota</taxon>
        <taxon>Pucciniomycotina</taxon>
        <taxon>Microbotryomycetes</taxon>
        <taxon>Microbotryales</taxon>
        <taxon>Microbotryaceae</taxon>
        <taxon>Microbotryum</taxon>
    </lineage>
</organism>
<evidence type="ECO:0000256" key="3">
    <source>
        <dbReference type="PROSITE-ProRule" id="PRU00176"/>
    </source>
</evidence>
<protein>
    <submittedName>
        <fullName evidence="6">BQ2448_799 protein</fullName>
    </submittedName>
</protein>
<dbReference type="PANTHER" id="PTHR14089:SF8">
    <property type="entry name" value="RNA-BINDING PROTEIN MRN1"/>
    <property type="match status" value="1"/>
</dbReference>
<evidence type="ECO:0000313" key="7">
    <source>
        <dbReference type="Proteomes" id="UP000198372"/>
    </source>
</evidence>
<gene>
    <name evidence="6" type="ORF">BQ2448_799</name>
</gene>
<dbReference type="FunFam" id="3.30.70.330:FF:000120">
    <property type="entry name" value="Negative regulator of differentiation 1"/>
    <property type="match status" value="1"/>
</dbReference>
<feature type="compositionally biased region" description="Polar residues" evidence="4">
    <location>
        <begin position="242"/>
        <end position="256"/>
    </location>
</feature>
<proteinExistence type="predicted"/>
<evidence type="ECO:0000259" key="5">
    <source>
        <dbReference type="PROSITE" id="PS50102"/>
    </source>
</evidence>
<dbReference type="Pfam" id="PF00076">
    <property type="entry name" value="RRM_1"/>
    <property type="match status" value="3"/>
</dbReference>
<evidence type="ECO:0000256" key="4">
    <source>
        <dbReference type="SAM" id="MobiDB-lite"/>
    </source>
</evidence>
<dbReference type="Proteomes" id="UP000198372">
    <property type="component" value="Unassembled WGS sequence"/>
</dbReference>
<dbReference type="EMBL" id="FMSP01000003">
    <property type="protein sequence ID" value="SCV68678.1"/>
    <property type="molecule type" value="Genomic_DNA"/>
</dbReference>
<feature type="compositionally biased region" description="Polar residues" evidence="4">
    <location>
        <begin position="213"/>
        <end position="230"/>
    </location>
</feature>
<dbReference type="AlphaFoldDB" id="A0A238FC11"/>
<dbReference type="FunFam" id="3.30.70.330:FF:000400">
    <property type="entry name" value="Negative regulator of differentiation 1"/>
    <property type="match status" value="1"/>
</dbReference>
<dbReference type="InterPro" id="IPR012677">
    <property type="entry name" value="Nucleotide-bd_a/b_plait_sf"/>
</dbReference>
<dbReference type="CDD" id="cd12523">
    <property type="entry name" value="RRM2_MRN1"/>
    <property type="match status" value="1"/>
</dbReference>